<dbReference type="EMBL" id="AZBU02000002">
    <property type="protein sequence ID" value="TKR93247.1"/>
    <property type="molecule type" value="Genomic_DNA"/>
</dbReference>
<dbReference type="OrthoDB" id="4726at2759"/>
<evidence type="ECO:0000313" key="5">
    <source>
        <dbReference type="EMBL" id="TKR93247.1"/>
    </source>
</evidence>
<organism evidence="5 6">
    <name type="scientific">Steinernema carpocapsae</name>
    <name type="common">Entomopathogenic nematode</name>
    <dbReference type="NCBI Taxonomy" id="34508"/>
    <lineage>
        <taxon>Eukaryota</taxon>
        <taxon>Metazoa</taxon>
        <taxon>Ecdysozoa</taxon>
        <taxon>Nematoda</taxon>
        <taxon>Chromadorea</taxon>
        <taxon>Rhabditida</taxon>
        <taxon>Tylenchina</taxon>
        <taxon>Panagrolaimomorpha</taxon>
        <taxon>Strongyloidoidea</taxon>
        <taxon>Steinernematidae</taxon>
        <taxon>Steinernema</taxon>
    </lineage>
</organism>
<dbReference type="InterPro" id="IPR035979">
    <property type="entry name" value="RBD_domain_sf"/>
</dbReference>
<dbReference type="PANTHER" id="PTHR23236:SF12">
    <property type="entry name" value="EUKARYOTIC INITIATION FACTOR 4B-RELATED"/>
    <property type="match status" value="1"/>
</dbReference>
<proteinExistence type="predicted"/>
<feature type="compositionally biased region" description="Low complexity" evidence="3">
    <location>
        <begin position="66"/>
        <end position="80"/>
    </location>
</feature>
<dbReference type="GO" id="GO:0008143">
    <property type="term" value="F:poly(A) binding"/>
    <property type="evidence" value="ECO:0007669"/>
    <property type="project" value="TreeGrafter"/>
</dbReference>
<dbReference type="InterPro" id="IPR000504">
    <property type="entry name" value="RRM_dom"/>
</dbReference>
<sequence length="217" mass="24395">MSDPSAEIAADEIQLDEEAILNGNGNGDEGTAMEEDPVLEMQKRMSEIEQEAQMIRAMQTEVEKQMNMSGASVNNSGSSATHHHTPEEQAEIDARSVYVGNVDYYSRPEELEEHFHGCGSVERVTILYDKFTGHPKGFAYIEFTDKEGMQNALAMNETLFRGRQIKVTMKRTNKPGISTTNRPPRGRGRARMVVKYIYGGFRGNRGRAPRRRGFAPY</sequence>
<dbReference type="Proteomes" id="UP000298663">
    <property type="component" value="Unassembled WGS sequence"/>
</dbReference>
<accession>A0A4U5PAA1</accession>
<dbReference type="STRING" id="34508.A0A4U5PAA1"/>
<dbReference type="InterPro" id="IPR012677">
    <property type="entry name" value="Nucleotide-bd_a/b_plait_sf"/>
</dbReference>
<evidence type="ECO:0000256" key="2">
    <source>
        <dbReference type="PROSITE-ProRule" id="PRU00176"/>
    </source>
</evidence>
<dbReference type="SMART" id="SM00360">
    <property type="entry name" value="RRM"/>
    <property type="match status" value="1"/>
</dbReference>
<evidence type="ECO:0000256" key="1">
    <source>
        <dbReference type="ARBA" id="ARBA00022884"/>
    </source>
</evidence>
<reference evidence="5 6" key="1">
    <citation type="journal article" date="2015" name="Genome Biol.">
        <title>Comparative genomics of Steinernema reveals deeply conserved gene regulatory networks.</title>
        <authorList>
            <person name="Dillman A.R."/>
            <person name="Macchietto M."/>
            <person name="Porter C.F."/>
            <person name="Rogers A."/>
            <person name="Williams B."/>
            <person name="Antoshechkin I."/>
            <person name="Lee M.M."/>
            <person name="Goodwin Z."/>
            <person name="Lu X."/>
            <person name="Lewis E.E."/>
            <person name="Goodrich-Blair H."/>
            <person name="Stock S.P."/>
            <person name="Adams B.J."/>
            <person name="Sternberg P.W."/>
            <person name="Mortazavi A."/>
        </authorList>
    </citation>
    <scope>NUCLEOTIDE SEQUENCE [LARGE SCALE GENOMIC DNA]</scope>
    <source>
        <strain evidence="5 6">ALL</strain>
    </source>
</reference>
<comment type="caution">
    <text evidence="5">The sequence shown here is derived from an EMBL/GenBank/DDBJ whole genome shotgun (WGS) entry which is preliminary data.</text>
</comment>
<dbReference type="Pfam" id="PF00076">
    <property type="entry name" value="RRM_1"/>
    <property type="match status" value="1"/>
</dbReference>
<gene>
    <name evidence="5" type="ORF">L596_007741</name>
</gene>
<evidence type="ECO:0000313" key="6">
    <source>
        <dbReference type="Proteomes" id="UP000298663"/>
    </source>
</evidence>
<dbReference type="CDD" id="cd12306">
    <property type="entry name" value="RRM_II_PABPs"/>
    <property type="match status" value="1"/>
</dbReference>
<evidence type="ECO:0000259" key="4">
    <source>
        <dbReference type="PROSITE" id="PS50102"/>
    </source>
</evidence>
<name>A0A4U5PAA1_STECR</name>
<protein>
    <recommendedName>
        <fullName evidence="4">RRM domain-containing protein</fullName>
    </recommendedName>
</protein>
<keyword evidence="6" id="KW-1185">Reference proteome</keyword>
<dbReference type="SUPFAM" id="SSF54928">
    <property type="entry name" value="RNA-binding domain, RBD"/>
    <property type="match status" value="1"/>
</dbReference>
<dbReference type="PANTHER" id="PTHR23236">
    <property type="entry name" value="EUKARYOTIC TRANSLATION INITIATION FACTOR 4B/4H"/>
    <property type="match status" value="1"/>
</dbReference>
<reference evidence="5 6" key="2">
    <citation type="journal article" date="2019" name="G3 (Bethesda)">
        <title>Hybrid Assembly of the Genome of the Entomopathogenic Nematode Steinernema carpocapsae Identifies the X-Chromosome.</title>
        <authorList>
            <person name="Serra L."/>
            <person name="Macchietto M."/>
            <person name="Macias-Munoz A."/>
            <person name="McGill C.J."/>
            <person name="Rodriguez I.M."/>
            <person name="Rodriguez B."/>
            <person name="Murad R."/>
            <person name="Mortazavi A."/>
        </authorList>
    </citation>
    <scope>NUCLEOTIDE SEQUENCE [LARGE SCALE GENOMIC DNA]</scope>
    <source>
        <strain evidence="5 6">ALL</strain>
    </source>
</reference>
<dbReference type="Gene3D" id="3.30.70.330">
    <property type="match status" value="1"/>
</dbReference>
<evidence type="ECO:0000256" key="3">
    <source>
        <dbReference type="SAM" id="MobiDB-lite"/>
    </source>
</evidence>
<dbReference type="AlphaFoldDB" id="A0A4U5PAA1"/>
<dbReference type="PROSITE" id="PS50102">
    <property type="entry name" value="RRM"/>
    <property type="match status" value="1"/>
</dbReference>
<keyword evidence="1 2" id="KW-0694">RNA-binding</keyword>
<feature type="region of interest" description="Disordered" evidence="3">
    <location>
        <begin position="63"/>
        <end position="93"/>
    </location>
</feature>
<feature type="domain" description="RRM" evidence="4">
    <location>
        <begin position="95"/>
        <end position="172"/>
    </location>
</feature>